<gene>
    <name evidence="9" type="ORF">FSCOSCO3_A003691</name>
</gene>
<evidence type="ECO:0000256" key="3">
    <source>
        <dbReference type="ARBA" id="ARBA00023125"/>
    </source>
</evidence>
<keyword evidence="4 9" id="KW-0371">Homeobox</keyword>
<proteinExistence type="predicted"/>
<dbReference type="GO" id="GO:0060042">
    <property type="term" value="P:retina morphogenesis in camera-type eye"/>
    <property type="evidence" value="ECO:0007669"/>
    <property type="project" value="UniProtKB-ARBA"/>
</dbReference>
<comment type="caution">
    <text evidence="9">The sequence shown here is derived from an EMBL/GenBank/DDBJ whole genome shotgun (WGS) entry which is preliminary data.</text>
</comment>
<evidence type="ECO:0000313" key="10">
    <source>
        <dbReference type="Proteomes" id="UP001314229"/>
    </source>
</evidence>
<dbReference type="Pfam" id="PF05044">
    <property type="entry name" value="HPD"/>
    <property type="match status" value="1"/>
</dbReference>
<dbReference type="GO" id="GO:0007417">
    <property type="term" value="P:central nervous system development"/>
    <property type="evidence" value="ECO:0007669"/>
    <property type="project" value="UniProtKB-ARBA"/>
</dbReference>
<dbReference type="GO" id="GO:0070365">
    <property type="term" value="P:hepatocyte differentiation"/>
    <property type="evidence" value="ECO:0007669"/>
    <property type="project" value="UniProtKB-ARBA"/>
</dbReference>
<dbReference type="InterPro" id="IPR037131">
    <property type="entry name" value="Homeo_prospero_dom_sf"/>
</dbReference>
<dbReference type="Gene3D" id="1.10.10.500">
    <property type="entry name" value="Homeo-prospero domain"/>
    <property type="match status" value="1"/>
</dbReference>
<dbReference type="InterPro" id="IPR009057">
    <property type="entry name" value="Homeodomain-like_sf"/>
</dbReference>
<feature type="region of interest" description="Disordered" evidence="7">
    <location>
        <begin position="238"/>
        <end position="259"/>
    </location>
</feature>
<dbReference type="GO" id="GO:0005737">
    <property type="term" value="C:cytoplasm"/>
    <property type="evidence" value="ECO:0007669"/>
    <property type="project" value="UniProtKB-ARBA"/>
</dbReference>
<feature type="domain" description="Prospero" evidence="8">
    <location>
        <begin position="488"/>
        <end position="642"/>
    </location>
</feature>
<evidence type="ECO:0000256" key="6">
    <source>
        <dbReference type="ARBA" id="ARBA00023242"/>
    </source>
</evidence>
<dbReference type="GO" id="GO:0048598">
    <property type="term" value="P:embryonic morphogenesis"/>
    <property type="evidence" value="ECO:0007669"/>
    <property type="project" value="UniProtKB-ARBA"/>
</dbReference>
<keyword evidence="6" id="KW-0539">Nucleus</keyword>
<dbReference type="GO" id="GO:0005634">
    <property type="term" value="C:nucleus"/>
    <property type="evidence" value="ECO:0007669"/>
    <property type="project" value="UniProtKB-SubCell"/>
</dbReference>
<reference evidence="9 10" key="1">
    <citation type="submission" date="2024-01" db="EMBL/GenBank/DDBJ databases">
        <authorList>
            <person name="Alioto T."/>
            <person name="Alioto T."/>
            <person name="Gomez Garrido J."/>
        </authorList>
    </citation>
    <scope>NUCLEOTIDE SEQUENCE [LARGE SCALE GENOMIC DNA]</scope>
</reference>
<keyword evidence="5" id="KW-0804">Transcription</keyword>
<dbReference type="GO" id="GO:0031016">
    <property type="term" value="P:pancreas development"/>
    <property type="evidence" value="ECO:0007669"/>
    <property type="project" value="UniProtKB-ARBA"/>
</dbReference>
<dbReference type="PROSITE" id="PS51818">
    <property type="entry name" value="HOMEO_PROSPERO"/>
    <property type="match status" value="1"/>
</dbReference>
<keyword evidence="3 9" id="KW-0238">DNA-binding</keyword>
<evidence type="ECO:0000256" key="2">
    <source>
        <dbReference type="ARBA" id="ARBA00023015"/>
    </source>
</evidence>
<dbReference type="FunFam" id="1.10.10.500:FF:000001">
    <property type="entry name" value="Prospero homeobox protein 1"/>
    <property type="match status" value="1"/>
</dbReference>
<evidence type="ECO:0000259" key="8">
    <source>
        <dbReference type="PROSITE" id="PS51818"/>
    </source>
</evidence>
<dbReference type="SUPFAM" id="SSF46689">
    <property type="entry name" value="Homeodomain-like"/>
    <property type="match status" value="1"/>
</dbReference>
<name>A0AAV1NRL9_SCOSC</name>
<dbReference type="InterPro" id="IPR039350">
    <property type="entry name" value="Prospero_homeodomain"/>
</dbReference>
<dbReference type="PANTHER" id="PTHR12198">
    <property type="entry name" value="HOMEOBOX PROTEIN PROSPERO/PROX-1/CEH-26"/>
    <property type="match status" value="1"/>
</dbReference>
<accession>A0AAV1NRL9</accession>
<dbReference type="PANTHER" id="PTHR12198:SF9">
    <property type="entry name" value="PROSPERO HOMEOBOX PROTEIN 2"/>
    <property type="match status" value="1"/>
</dbReference>
<dbReference type="GO" id="GO:0001945">
    <property type="term" value="P:lymph vessel development"/>
    <property type="evidence" value="ECO:0007669"/>
    <property type="project" value="UniProtKB-ARBA"/>
</dbReference>
<sequence length="642" mass="72535">MAICSPAASSGLCTGQQGYLNPTSINQSSWSRDMFSSSNICIDGRTAEQLPFFQPDPMLSNSDVSGASVLLHKDSEKKPPPESDYYSYSDAGSNLMCSSQLELNPPADNTRRHPASNSCGHFEWNLNSGHQAKRARVENIIKGMTGSPGAHCTDVTTNQDEDADSMQGSEKMQELLLHQDHTQRSEMRGSQTRMEPQSQNQHLRQLRMRFTHVDGVNDSVDISKESLAEEKYPIWNNSPDITSRDTGTESYGEFESDSNRKGWKKVKPVNYFQSKPEKVKLMADVLKYELSRAVSRSVDSIFKSVPLLQASQNEEIAETDLSFLNLHKQPPVCKENKIGLVCCGSTEVQVPDVQTEALSLVVQKPQQPERPDKFILQSGSRAHHRPKLSASFSYDSTLREDQTPGQIHNAAHQNTLRCLQGGCSEGKFETFDAFWNSDKIRSKVNSRSLRSPQTHTVTVDPVCLESLCLPDVKIQSGSLLKNNLYILNEGLTTNHLKKAKLMFFYTRYPSSLVLKMCFHDVQFTRCITSQLIKWFSNFREFYYIQMEKFARHAVMEGVSDARGLTVGRESELFRALNMHYNKANDFQVPDRFLKVSEITLREFYIAVSMGKDRDPSWKKSIYKIICKLDSDVPAEFKSHHAG</sequence>
<dbReference type="AlphaFoldDB" id="A0AAV1NRL9"/>
<protein>
    <submittedName>
        <fullName evidence="9">Prospero homeobox protein 1-like</fullName>
    </submittedName>
</protein>
<dbReference type="GO" id="GO:0000978">
    <property type="term" value="F:RNA polymerase II cis-regulatory region sequence-specific DNA binding"/>
    <property type="evidence" value="ECO:0007669"/>
    <property type="project" value="TreeGrafter"/>
</dbReference>
<dbReference type="GO" id="GO:0000981">
    <property type="term" value="F:DNA-binding transcription factor activity, RNA polymerase II-specific"/>
    <property type="evidence" value="ECO:0007669"/>
    <property type="project" value="TreeGrafter"/>
</dbReference>
<evidence type="ECO:0000313" key="9">
    <source>
        <dbReference type="EMBL" id="CAK6962276.1"/>
    </source>
</evidence>
<dbReference type="InterPro" id="IPR023082">
    <property type="entry name" value="Homeo_prospero_dom"/>
</dbReference>
<comment type="subcellular location">
    <subcellularLocation>
        <location evidence="1">Nucleus</location>
    </subcellularLocation>
</comment>
<dbReference type="GO" id="GO:0048646">
    <property type="term" value="P:anatomical structure formation involved in morphogenesis"/>
    <property type="evidence" value="ECO:0007669"/>
    <property type="project" value="UniProtKB-ARBA"/>
</dbReference>
<keyword evidence="10" id="KW-1185">Reference proteome</keyword>
<dbReference type="EMBL" id="CAWUFR010000056">
    <property type="protein sequence ID" value="CAK6962276.1"/>
    <property type="molecule type" value="Genomic_DNA"/>
</dbReference>
<evidence type="ECO:0000256" key="1">
    <source>
        <dbReference type="ARBA" id="ARBA00004123"/>
    </source>
</evidence>
<dbReference type="Proteomes" id="UP001314229">
    <property type="component" value="Unassembled WGS sequence"/>
</dbReference>
<organism evidence="9 10">
    <name type="scientific">Scomber scombrus</name>
    <name type="common">Atlantic mackerel</name>
    <name type="synonym">Scomber vernalis</name>
    <dbReference type="NCBI Taxonomy" id="13677"/>
    <lineage>
        <taxon>Eukaryota</taxon>
        <taxon>Metazoa</taxon>
        <taxon>Chordata</taxon>
        <taxon>Craniata</taxon>
        <taxon>Vertebrata</taxon>
        <taxon>Euteleostomi</taxon>
        <taxon>Actinopterygii</taxon>
        <taxon>Neopterygii</taxon>
        <taxon>Teleostei</taxon>
        <taxon>Neoteleostei</taxon>
        <taxon>Acanthomorphata</taxon>
        <taxon>Pelagiaria</taxon>
        <taxon>Scombriformes</taxon>
        <taxon>Scombridae</taxon>
        <taxon>Scomber</taxon>
    </lineage>
</organism>
<evidence type="ECO:0000256" key="4">
    <source>
        <dbReference type="ARBA" id="ARBA00023155"/>
    </source>
</evidence>
<evidence type="ECO:0000256" key="7">
    <source>
        <dbReference type="SAM" id="MobiDB-lite"/>
    </source>
</evidence>
<dbReference type="GO" id="GO:0070309">
    <property type="term" value="P:lens fiber cell morphogenesis"/>
    <property type="evidence" value="ECO:0007669"/>
    <property type="project" value="UniProtKB-ARBA"/>
</dbReference>
<dbReference type="GO" id="GO:0035295">
    <property type="term" value="P:tube development"/>
    <property type="evidence" value="ECO:0007669"/>
    <property type="project" value="UniProtKB-ARBA"/>
</dbReference>
<evidence type="ECO:0000256" key="5">
    <source>
        <dbReference type="ARBA" id="ARBA00023163"/>
    </source>
</evidence>
<keyword evidence="2" id="KW-0805">Transcription regulation</keyword>